<keyword evidence="2" id="KW-1185">Reference proteome</keyword>
<dbReference type="Pfam" id="PF11079">
    <property type="entry name" value="YqhG"/>
    <property type="match status" value="1"/>
</dbReference>
<sequence>MNAKQVQKYVMGYLESTGCLILEKNPAYVTVKLSPEADRALTNRPYYWSFVDRTGSEPETMTFRWTFEPPSMAERAAANPISYIVTESGRIVQEDAYYGSRRLLQIFEAARQWGRCVTMFEEPPRGKGDPFGSRPYTAWLGANFKVGYECDMKREEMYGWGISLATGVINEKFMETLAEKKLTPRLPSNVHLLRNGLSLRKAMNQLELTLERKLRVGDFTWAVDAEERRQDELDRIRHYYEPMLEAMTHPDQQTQKEAVSARYEQRQAEIDWQYRPRVTLSVINCGIFHLPGIE</sequence>
<comment type="caution">
    <text evidence="1">The sequence shown here is derived from an EMBL/GenBank/DDBJ whole genome shotgun (WGS) entry which is preliminary data.</text>
</comment>
<dbReference type="InterPro" id="IPR024562">
    <property type="entry name" value="YqhG"/>
</dbReference>
<evidence type="ECO:0000313" key="1">
    <source>
        <dbReference type="EMBL" id="MFC5404149.1"/>
    </source>
</evidence>
<accession>A0ABW0HU90</accession>
<dbReference type="EMBL" id="JBHSMI010000025">
    <property type="protein sequence ID" value="MFC5404149.1"/>
    <property type="molecule type" value="Genomic_DNA"/>
</dbReference>
<reference evidence="2" key="1">
    <citation type="journal article" date="2019" name="Int. J. Syst. Evol. Microbiol.">
        <title>The Global Catalogue of Microorganisms (GCM) 10K type strain sequencing project: providing services to taxonomists for standard genome sequencing and annotation.</title>
        <authorList>
            <consortium name="The Broad Institute Genomics Platform"/>
            <consortium name="The Broad Institute Genome Sequencing Center for Infectious Disease"/>
            <person name="Wu L."/>
            <person name="Ma J."/>
        </authorList>
    </citation>
    <scope>NUCLEOTIDE SEQUENCE [LARGE SCALE GENOMIC DNA]</scope>
    <source>
        <strain evidence="2">CGMCC 1.18575</strain>
    </source>
</reference>
<name>A0ABW0HU90_9BACL</name>
<dbReference type="RefSeq" id="WP_378134148.1">
    <property type="nucleotide sequence ID" value="NZ_JBHSMI010000025.1"/>
</dbReference>
<proteinExistence type="predicted"/>
<evidence type="ECO:0000313" key="2">
    <source>
        <dbReference type="Proteomes" id="UP001596113"/>
    </source>
</evidence>
<dbReference type="Proteomes" id="UP001596113">
    <property type="component" value="Unassembled WGS sequence"/>
</dbReference>
<gene>
    <name evidence="1" type="ORF">ACFPOF_15500</name>
</gene>
<organism evidence="1 2">
    <name type="scientific">Cohnella soli</name>
    <dbReference type="NCBI Taxonomy" id="425005"/>
    <lineage>
        <taxon>Bacteria</taxon>
        <taxon>Bacillati</taxon>
        <taxon>Bacillota</taxon>
        <taxon>Bacilli</taxon>
        <taxon>Bacillales</taxon>
        <taxon>Paenibacillaceae</taxon>
        <taxon>Cohnella</taxon>
    </lineage>
</organism>
<protein>
    <submittedName>
        <fullName evidence="1">YqhG family protein</fullName>
    </submittedName>
</protein>